<comment type="caution">
    <text evidence="1">The sequence shown here is derived from an EMBL/GenBank/DDBJ whole genome shotgun (WGS) entry which is preliminary data.</text>
</comment>
<reference evidence="1 2" key="1">
    <citation type="journal article" date="2019" name="Int. J. Syst. Evol. Microbiol.">
        <title>The Global Catalogue of Microorganisms (GCM) 10K type strain sequencing project: providing services to taxonomists for standard genome sequencing and annotation.</title>
        <authorList>
            <consortium name="The Broad Institute Genomics Platform"/>
            <consortium name="The Broad Institute Genome Sequencing Center for Infectious Disease"/>
            <person name="Wu L."/>
            <person name="Ma J."/>
        </authorList>
    </citation>
    <scope>NUCLEOTIDE SEQUENCE [LARGE SCALE GENOMIC DNA]</scope>
    <source>
        <strain evidence="1 2">JCM 7356</strain>
    </source>
</reference>
<proteinExistence type="predicted"/>
<organism evidence="1 2">
    <name type="scientific">Kitasatospora cystarginea</name>
    <dbReference type="NCBI Taxonomy" id="58350"/>
    <lineage>
        <taxon>Bacteria</taxon>
        <taxon>Bacillati</taxon>
        <taxon>Actinomycetota</taxon>
        <taxon>Actinomycetes</taxon>
        <taxon>Kitasatosporales</taxon>
        <taxon>Streptomycetaceae</taxon>
        <taxon>Kitasatospora</taxon>
    </lineage>
</organism>
<gene>
    <name evidence="1" type="ORF">GCM10010430_63430</name>
</gene>
<dbReference type="EMBL" id="BAAATR010000038">
    <property type="protein sequence ID" value="GAA2269271.1"/>
    <property type="molecule type" value="Genomic_DNA"/>
</dbReference>
<protein>
    <submittedName>
        <fullName evidence="1">Uncharacterized protein</fullName>
    </submittedName>
</protein>
<sequence length="145" mass="15257">MLWAFVVRESTPGTPPSAEAIVEIGPAQYPQLLEDAMASGFTMAVGEPPLTTAEIHVRDGLLTELSLVGGHRVWEPAPPAPVSPEWVSAAVGRAGVLVILVPPGTWPEDARDLGPVDLAEAFTANLREARADGLVQHGAAQLVLR</sequence>
<accession>A0ABN3ES83</accession>
<evidence type="ECO:0000313" key="1">
    <source>
        <dbReference type="EMBL" id="GAA2269271.1"/>
    </source>
</evidence>
<evidence type="ECO:0000313" key="2">
    <source>
        <dbReference type="Proteomes" id="UP001500305"/>
    </source>
</evidence>
<name>A0ABN3ES83_9ACTN</name>
<keyword evidence="2" id="KW-1185">Reference proteome</keyword>
<dbReference type="Proteomes" id="UP001500305">
    <property type="component" value="Unassembled WGS sequence"/>
</dbReference>